<evidence type="ECO:0000313" key="2">
    <source>
        <dbReference type="Proteomes" id="UP000053411"/>
    </source>
</evidence>
<accession>A0A0D2KK88</accession>
<proteinExistence type="predicted"/>
<dbReference type="AlphaFoldDB" id="A0A0D2KK88"/>
<dbReference type="GeneID" id="27712898"/>
<dbReference type="VEuPathDB" id="FungiDB:Z520_07152"/>
<dbReference type="OrthoDB" id="5302289at2759"/>
<evidence type="ECO:0000313" key="1">
    <source>
        <dbReference type="EMBL" id="KIX97038.1"/>
    </source>
</evidence>
<name>A0A0D2KK88_9EURO</name>
<protein>
    <recommendedName>
        <fullName evidence="3">Importin N-terminal domain-containing protein</fullName>
    </recommendedName>
</protein>
<keyword evidence="2" id="KW-1185">Reference proteome</keyword>
<organism evidence="1 2">
    <name type="scientific">Fonsecaea multimorphosa CBS 102226</name>
    <dbReference type="NCBI Taxonomy" id="1442371"/>
    <lineage>
        <taxon>Eukaryota</taxon>
        <taxon>Fungi</taxon>
        <taxon>Dikarya</taxon>
        <taxon>Ascomycota</taxon>
        <taxon>Pezizomycotina</taxon>
        <taxon>Eurotiomycetes</taxon>
        <taxon>Chaetothyriomycetidae</taxon>
        <taxon>Chaetothyriales</taxon>
        <taxon>Herpotrichiellaceae</taxon>
        <taxon>Fonsecaea</taxon>
    </lineage>
</organism>
<gene>
    <name evidence="1" type="ORF">Z520_07152</name>
</gene>
<dbReference type="RefSeq" id="XP_016631161.1">
    <property type="nucleotide sequence ID" value="XM_016777651.1"/>
</dbReference>
<dbReference type="EMBL" id="KN848075">
    <property type="protein sequence ID" value="KIX97038.1"/>
    <property type="molecule type" value="Genomic_DNA"/>
</dbReference>
<evidence type="ECO:0008006" key="3">
    <source>
        <dbReference type="Google" id="ProtNLM"/>
    </source>
</evidence>
<dbReference type="Proteomes" id="UP000053411">
    <property type="component" value="Unassembled WGS sequence"/>
</dbReference>
<reference evidence="1 2" key="1">
    <citation type="submission" date="2015-01" db="EMBL/GenBank/DDBJ databases">
        <title>The Genome Sequence of Fonsecaea multimorphosa CBS 102226.</title>
        <authorList>
            <consortium name="The Broad Institute Genomics Platform"/>
            <person name="Cuomo C."/>
            <person name="de Hoog S."/>
            <person name="Gorbushina A."/>
            <person name="Stielow B."/>
            <person name="Teixiera M."/>
            <person name="Abouelleil A."/>
            <person name="Chapman S.B."/>
            <person name="Priest M."/>
            <person name="Young S.K."/>
            <person name="Wortman J."/>
            <person name="Nusbaum C."/>
            <person name="Birren B."/>
        </authorList>
    </citation>
    <scope>NUCLEOTIDE SEQUENCE [LARGE SCALE GENOMIC DNA]</scope>
    <source>
        <strain evidence="1 2">CBS 102226</strain>
    </source>
</reference>
<sequence length="98" mass="11359">MSRTYETTVRQALQMAQNSPTGELDPQILQILENYLTQLWGRIQAQPETYVMTVLEFAVFNLFRARAEFQNETARKAISRYWDSHTASNNTSNSEPQN</sequence>